<proteinExistence type="predicted"/>
<name>A0ABD2Z5J9_9GENT</name>
<dbReference type="InterPro" id="IPR000089">
    <property type="entry name" value="Biotin_lipoyl"/>
</dbReference>
<feature type="domain" description="Acetyl-CoA carboxylase central" evidence="2">
    <location>
        <begin position="226"/>
        <end position="338"/>
    </location>
</feature>
<comment type="caution">
    <text evidence="4">The sequence shown here is derived from an EMBL/GenBank/DDBJ whole genome shotgun (WGS) entry which is preliminary data.</text>
</comment>
<dbReference type="AlphaFoldDB" id="A0ABD2Z5J9"/>
<feature type="domain" description="Lipoyl-binding" evidence="1">
    <location>
        <begin position="120"/>
        <end position="179"/>
    </location>
</feature>
<dbReference type="Proteomes" id="UP001630127">
    <property type="component" value="Unassembled WGS sequence"/>
</dbReference>
<sequence length="566" mass="64112">MWVRVERPPWYLSVVGGALYKVSASSATMVSEYIGYLEKGQIPPKISMVRGEPGSYRLRMIESEIEVEIQILRDGVLLMQLDRNIHVLYVKEEPAGTCHLIDGRTCLLQNDHDSSKLVAGTPYKLLRYLVADGSHVDANKPYAEVQVIKMHLLLLSPVSGIIHFKMSAGQPMQAGELAARLDLDNPFAEYEGVSSLQNVEFPAKILRVIEADVIERLRLLHKKDLLKASQLLEQTKLSELCSNIARSLSELEMFTKDGENMDTPKRKSAINERIETLVSAPLAVEDAFVGLFDHSDHTLPRRVVETYDRSVKMQWHQSGLIASWEFLEEHVERNNWSDDQSLEKPLVKKHSEKKWGAMVIIKWDIFEVDLTLQGIVCKRMDINDGQKDTTVEKILKELTREINAYVGVRMHRLGVCEREVKLWISSEGKAMILQNTKEVYHKISENGPLHDVPVNASYQPLGVLDWKRLLARKSNTTYCYDFPLVNMAFEAALNKAWSSQHLGDKRPEDKDLIKPGINDVGVVAWSMKMSTPEFPSGRAILVIANDVTFRNGSFGLREDAFFPGSD</sequence>
<dbReference type="InterPro" id="IPR013537">
    <property type="entry name" value="AcCoA_COase_cen"/>
</dbReference>
<dbReference type="InterPro" id="IPR029045">
    <property type="entry name" value="ClpP/crotonase-like_dom_sf"/>
</dbReference>
<dbReference type="Pfam" id="PF08326">
    <property type="entry name" value="ACC_central"/>
    <property type="match status" value="1"/>
</dbReference>
<dbReference type="InterPro" id="IPR049074">
    <property type="entry name" value="ACCA_BT"/>
</dbReference>
<evidence type="ECO:0000313" key="5">
    <source>
        <dbReference type="Proteomes" id="UP001630127"/>
    </source>
</evidence>
<evidence type="ECO:0000259" key="1">
    <source>
        <dbReference type="Pfam" id="PF00364"/>
    </source>
</evidence>
<dbReference type="PANTHER" id="PTHR45728:SF3">
    <property type="entry name" value="ACETYL-COA CARBOXYLASE"/>
    <property type="match status" value="1"/>
</dbReference>
<evidence type="ECO:0000259" key="3">
    <source>
        <dbReference type="Pfam" id="PF21385"/>
    </source>
</evidence>
<dbReference type="Gene3D" id="3.90.226.10">
    <property type="entry name" value="2-enoyl-CoA Hydratase, Chain A, domain 1"/>
    <property type="match status" value="1"/>
</dbReference>
<dbReference type="Pfam" id="PF21385">
    <property type="entry name" value="ACCA_BT"/>
    <property type="match status" value="1"/>
</dbReference>
<protein>
    <submittedName>
        <fullName evidence="4">Uncharacterized protein</fullName>
    </submittedName>
</protein>
<dbReference type="EMBL" id="JBJUIK010000011">
    <property type="protein sequence ID" value="KAL3514074.1"/>
    <property type="molecule type" value="Genomic_DNA"/>
</dbReference>
<evidence type="ECO:0000259" key="2">
    <source>
        <dbReference type="Pfam" id="PF08326"/>
    </source>
</evidence>
<gene>
    <name evidence="4" type="ORF">ACH5RR_026791</name>
</gene>
<dbReference type="PANTHER" id="PTHR45728">
    <property type="entry name" value="ACETYL-COA CARBOXYLASE, ISOFORM A"/>
    <property type="match status" value="1"/>
</dbReference>
<reference evidence="4 5" key="1">
    <citation type="submission" date="2024-11" db="EMBL/GenBank/DDBJ databases">
        <title>A near-complete genome assembly of Cinchona calisaya.</title>
        <authorList>
            <person name="Lian D.C."/>
            <person name="Zhao X.W."/>
            <person name="Wei L."/>
        </authorList>
    </citation>
    <scope>NUCLEOTIDE SEQUENCE [LARGE SCALE GENOMIC DNA]</scope>
    <source>
        <tissue evidence="4">Nenye</tissue>
    </source>
</reference>
<dbReference type="FunFam" id="2.40.50.100:FF:000005">
    <property type="entry name" value="Acetyl-CoA carboxylase 1"/>
    <property type="match status" value="1"/>
</dbReference>
<feature type="domain" description="Acetyl-CoA carboxylase BT" evidence="3">
    <location>
        <begin position="12"/>
        <end position="108"/>
    </location>
</feature>
<dbReference type="Gene3D" id="2.40.50.100">
    <property type="match status" value="1"/>
</dbReference>
<dbReference type="SUPFAM" id="SSF52096">
    <property type="entry name" value="ClpP/crotonase"/>
    <property type="match status" value="1"/>
</dbReference>
<dbReference type="Pfam" id="PF00364">
    <property type="entry name" value="Biotin_lipoyl"/>
    <property type="match status" value="1"/>
</dbReference>
<accession>A0ABD2Z5J9</accession>
<dbReference type="InterPro" id="IPR049076">
    <property type="entry name" value="ACCA"/>
</dbReference>
<dbReference type="InterPro" id="IPR011053">
    <property type="entry name" value="Single_hybrid_motif"/>
</dbReference>
<organism evidence="4 5">
    <name type="scientific">Cinchona calisaya</name>
    <dbReference type="NCBI Taxonomy" id="153742"/>
    <lineage>
        <taxon>Eukaryota</taxon>
        <taxon>Viridiplantae</taxon>
        <taxon>Streptophyta</taxon>
        <taxon>Embryophyta</taxon>
        <taxon>Tracheophyta</taxon>
        <taxon>Spermatophyta</taxon>
        <taxon>Magnoliopsida</taxon>
        <taxon>eudicotyledons</taxon>
        <taxon>Gunneridae</taxon>
        <taxon>Pentapetalae</taxon>
        <taxon>asterids</taxon>
        <taxon>lamiids</taxon>
        <taxon>Gentianales</taxon>
        <taxon>Rubiaceae</taxon>
        <taxon>Cinchonoideae</taxon>
        <taxon>Cinchoneae</taxon>
        <taxon>Cinchona</taxon>
    </lineage>
</organism>
<dbReference type="SUPFAM" id="SSF51230">
    <property type="entry name" value="Single hybrid motif"/>
    <property type="match status" value="1"/>
</dbReference>
<keyword evidence="5" id="KW-1185">Reference proteome</keyword>
<evidence type="ECO:0000313" key="4">
    <source>
        <dbReference type="EMBL" id="KAL3514074.1"/>
    </source>
</evidence>